<dbReference type="NCBIfam" id="TIGR02937">
    <property type="entry name" value="sigma70-ECF"/>
    <property type="match status" value="1"/>
</dbReference>
<dbReference type="PANTHER" id="PTHR43133:SF8">
    <property type="entry name" value="RNA POLYMERASE SIGMA FACTOR HI_1459-RELATED"/>
    <property type="match status" value="1"/>
</dbReference>
<comment type="similarity">
    <text evidence="1">Belongs to the sigma-70 factor family. ECF subfamily.</text>
</comment>
<keyword evidence="5" id="KW-0804">Transcription</keyword>
<dbReference type="STRING" id="1408250.Q760_03685"/>
<evidence type="ECO:0000259" key="7">
    <source>
        <dbReference type="Pfam" id="PF08281"/>
    </source>
</evidence>
<keyword evidence="9" id="KW-1185">Reference proteome</keyword>
<dbReference type="SUPFAM" id="SSF88659">
    <property type="entry name" value="Sigma3 and sigma4 domains of RNA polymerase sigma factors"/>
    <property type="match status" value="1"/>
</dbReference>
<dbReference type="GO" id="GO:0003677">
    <property type="term" value="F:DNA binding"/>
    <property type="evidence" value="ECO:0007669"/>
    <property type="project" value="UniProtKB-KW"/>
</dbReference>
<dbReference type="GO" id="GO:0016987">
    <property type="term" value="F:sigma factor activity"/>
    <property type="evidence" value="ECO:0007669"/>
    <property type="project" value="UniProtKB-KW"/>
</dbReference>
<organism evidence="8 9">
    <name type="scientific">Cellulomonas cellasea DSM 20118</name>
    <dbReference type="NCBI Taxonomy" id="1408250"/>
    <lineage>
        <taxon>Bacteria</taxon>
        <taxon>Bacillati</taxon>
        <taxon>Actinomycetota</taxon>
        <taxon>Actinomycetes</taxon>
        <taxon>Micrococcales</taxon>
        <taxon>Cellulomonadaceae</taxon>
        <taxon>Cellulomonas</taxon>
    </lineage>
</organism>
<dbReference type="Gene3D" id="1.10.10.10">
    <property type="entry name" value="Winged helix-like DNA-binding domain superfamily/Winged helix DNA-binding domain"/>
    <property type="match status" value="1"/>
</dbReference>
<protein>
    <recommendedName>
        <fullName evidence="10">RNA polymerase sigma70 factor</fullName>
    </recommendedName>
</protein>
<evidence type="ECO:0000256" key="5">
    <source>
        <dbReference type="ARBA" id="ARBA00023163"/>
    </source>
</evidence>
<proteinExistence type="inferred from homology"/>
<evidence type="ECO:0000256" key="3">
    <source>
        <dbReference type="ARBA" id="ARBA00023082"/>
    </source>
</evidence>
<evidence type="ECO:0000256" key="1">
    <source>
        <dbReference type="ARBA" id="ARBA00010641"/>
    </source>
</evidence>
<dbReference type="InterPro" id="IPR007627">
    <property type="entry name" value="RNA_pol_sigma70_r2"/>
</dbReference>
<feature type="domain" description="RNA polymerase sigma-70 region 2" evidence="6">
    <location>
        <begin position="24"/>
        <end position="90"/>
    </location>
</feature>
<evidence type="ECO:0000259" key="6">
    <source>
        <dbReference type="Pfam" id="PF04542"/>
    </source>
</evidence>
<dbReference type="Proteomes" id="UP000029833">
    <property type="component" value="Unassembled WGS sequence"/>
</dbReference>
<comment type="caution">
    <text evidence="8">The sequence shown here is derived from an EMBL/GenBank/DDBJ whole genome shotgun (WGS) entry which is preliminary data.</text>
</comment>
<gene>
    <name evidence="8" type="ORF">Q760_03685</name>
</gene>
<dbReference type="Gene3D" id="1.10.1740.10">
    <property type="match status" value="1"/>
</dbReference>
<dbReference type="PANTHER" id="PTHR43133">
    <property type="entry name" value="RNA POLYMERASE ECF-TYPE SIGMA FACTO"/>
    <property type="match status" value="1"/>
</dbReference>
<dbReference type="InterPro" id="IPR013325">
    <property type="entry name" value="RNA_pol_sigma_r2"/>
</dbReference>
<dbReference type="GO" id="GO:0006352">
    <property type="term" value="P:DNA-templated transcription initiation"/>
    <property type="evidence" value="ECO:0007669"/>
    <property type="project" value="InterPro"/>
</dbReference>
<keyword evidence="4" id="KW-0238">DNA-binding</keyword>
<dbReference type="AlphaFoldDB" id="A0A0A0B2R7"/>
<dbReference type="InterPro" id="IPR013324">
    <property type="entry name" value="RNA_pol_sigma_r3/r4-like"/>
</dbReference>
<reference evidence="8 9" key="1">
    <citation type="submission" date="2013-10" db="EMBL/GenBank/DDBJ databases">
        <authorList>
            <person name="Wang G."/>
            <person name="Zhuang W."/>
        </authorList>
    </citation>
    <scope>NUCLEOTIDE SEQUENCE [LARGE SCALE GENOMIC DNA]</scope>
    <source>
        <strain evidence="8 9">DSM 20118</strain>
    </source>
</reference>
<dbReference type="InterPro" id="IPR013249">
    <property type="entry name" value="RNA_pol_sigma70_r4_t2"/>
</dbReference>
<evidence type="ECO:0008006" key="10">
    <source>
        <dbReference type="Google" id="ProtNLM"/>
    </source>
</evidence>
<evidence type="ECO:0000256" key="2">
    <source>
        <dbReference type="ARBA" id="ARBA00023015"/>
    </source>
</evidence>
<dbReference type="InterPro" id="IPR014284">
    <property type="entry name" value="RNA_pol_sigma-70_dom"/>
</dbReference>
<evidence type="ECO:0000313" key="8">
    <source>
        <dbReference type="EMBL" id="KGM01120.1"/>
    </source>
</evidence>
<dbReference type="EMBL" id="AXNT01000131">
    <property type="protein sequence ID" value="KGM01120.1"/>
    <property type="molecule type" value="Genomic_DNA"/>
</dbReference>
<dbReference type="RefSeq" id="WP_052104365.1">
    <property type="nucleotide sequence ID" value="NZ_AXNT01000131.1"/>
</dbReference>
<keyword evidence="3" id="KW-0731">Sigma factor</keyword>
<name>A0A0A0B2R7_9CELL</name>
<dbReference type="SUPFAM" id="SSF88946">
    <property type="entry name" value="Sigma2 domain of RNA polymerase sigma factors"/>
    <property type="match status" value="1"/>
</dbReference>
<evidence type="ECO:0000313" key="9">
    <source>
        <dbReference type="Proteomes" id="UP000029833"/>
    </source>
</evidence>
<dbReference type="Pfam" id="PF08281">
    <property type="entry name" value="Sigma70_r4_2"/>
    <property type="match status" value="1"/>
</dbReference>
<dbReference type="InterPro" id="IPR036388">
    <property type="entry name" value="WH-like_DNA-bd_sf"/>
</dbReference>
<sequence length="182" mass="19747">MLADFDPVLASARRGSPEAFQALYADLVRPVAAYLRGKGVPDVEDLTSEVFLAVFTGLERFSGGQAEFRSWVFTIAHRRVVDHWRRASRTPGTAEYDADDDTRTAPSAEDEALVDLGSARVHELLAGLTPDQRDVLLLRVVADLTVEQAAEVVGKPAGAVKALQRRGLAALRRLVEAEGVPL</sequence>
<dbReference type="CDD" id="cd06171">
    <property type="entry name" value="Sigma70_r4"/>
    <property type="match status" value="1"/>
</dbReference>
<evidence type="ECO:0000256" key="4">
    <source>
        <dbReference type="ARBA" id="ARBA00023125"/>
    </source>
</evidence>
<keyword evidence="2" id="KW-0805">Transcription regulation</keyword>
<dbReference type="InterPro" id="IPR039425">
    <property type="entry name" value="RNA_pol_sigma-70-like"/>
</dbReference>
<dbReference type="Pfam" id="PF04542">
    <property type="entry name" value="Sigma70_r2"/>
    <property type="match status" value="1"/>
</dbReference>
<feature type="domain" description="RNA polymerase sigma factor 70 region 4 type 2" evidence="7">
    <location>
        <begin position="120"/>
        <end position="171"/>
    </location>
</feature>
<accession>A0A0A0B2R7</accession>